<dbReference type="SUPFAM" id="SSF51735">
    <property type="entry name" value="NAD(P)-binding Rossmann-fold domains"/>
    <property type="match status" value="1"/>
</dbReference>
<dbReference type="GO" id="GO:0003955">
    <property type="term" value="F:NAD(P)H dehydrogenase (quinone) activity"/>
    <property type="evidence" value="ECO:0007669"/>
    <property type="project" value="UniProtKB-EC"/>
</dbReference>
<evidence type="ECO:0000313" key="2">
    <source>
        <dbReference type="EMBL" id="MQY27321.1"/>
    </source>
</evidence>
<feature type="domain" description="NAD(P)-binding" evidence="1">
    <location>
        <begin position="7"/>
        <end position="185"/>
    </location>
</feature>
<name>A0A7K0DNQ1_9NOCA</name>
<keyword evidence="3" id="KW-1185">Reference proteome</keyword>
<dbReference type="AlphaFoldDB" id="A0A7K0DNQ1"/>
<dbReference type="OrthoDB" id="5510591at2"/>
<organism evidence="2 3">
    <name type="scientific">Nocardia aurantia</name>
    <dbReference type="NCBI Taxonomy" id="2585199"/>
    <lineage>
        <taxon>Bacteria</taxon>
        <taxon>Bacillati</taxon>
        <taxon>Actinomycetota</taxon>
        <taxon>Actinomycetes</taxon>
        <taxon>Mycobacteriales</taxon>
        <taxon>Nocardiaceae</taxon>
        <taxon>Nocardia</taxon>
    </lineage>
</organism>
<accession>A0A7K0DNQ1</accession>
<protein>
    <submittedName>
        <fullName evidence="2">Quinone oxidoreductase 2</fullName>
        <ecNumber evidence="2">1.6.5.2</ecNumber>
    </submittedName>
</protein>
<comment type="caution">
    <text evidence="2">The sequence shown here is derived from an EMBL/GenBank/DDBJ whole genome shotgun (WGS) entry which is preliminary data.</text>
</comment>
<dbReference type="RefSeq" id="WP_153342371.1">
    <property type="nucleotide sequence ID" value="NZ_WEGI01000006.1"/>
</dbReference>
<dbReference type="EMBL" id="WEGI01000006">
    <property type="protein sequence ID" value="MQY27321.1"/>
    <property type="molecule type" value="Genomic_DNA"/>
</dbReference>
<dbReference type="PANTHER" id="PTHR47129">
    <property type="entry name" value="QUINONE OXIDOREDUCTASE 2"/>
    <property type="match status" value="1"/>
</dbReference>
<dbReference type="Gene3D" id="3.40.50.720">
    <property type="entry name" value="NAD(P)-binding Rossmann-like Domain"/>
    <property type="match status" value="1"/>
</dbReference>
<gene>
    <name evidence="2" type="primary">qorB_2</name>
    <name evidence="2" type="ORF">NRB56_29040</name>
</gene>
<proteinExistence type="predicted"/>
<dbReference type="InterPro" id="IPR052718">
    <property type="entry name" value="NmrA-type_oxidoreductase"/>
</dbReference>
<evidence type="ECO:0000259" key="1">
    <source>
        <dbReference type="Pfam" id="PF13460"/>
    </source>
</evidence>
<keyword evidence="2" id="KW-0560">Oxidoreductase</keyword>
<dbReference type="EC" id="1.6.5.2" evidence="2"/>
<dbReference type="Proteomes" id="UP000431401">
    <property type="component" value="Unassembled WGS sequence"/>
</dbReference>
<dbReference type="Pfam" id="PF13460">
    <property type="entry name" value="NAD_binding_10"/>
    <property type="match status" value="1"/>
</dbReference>
<reference evidence="2 3" key="1">
    <citation type="submission" date="2019-10" db="EMBL/GenBank/DDBJ databases">
        <title>Nocardia macrotermitis sp. nov. and Nocardia aurantia sp. nov., isolated from the gut of fungus growing-termite Macrotermes natalensis.</title>
        <authorList>
            <person name="Benndorf R."/>
            <person name="Schwitalla J."/>
            <person name="Martin K."/>
            <person name="De Beer W."/>
            <person name="Kaster A.-K."/>
            <person name="Vollmers J."/>
            <person name="Poulsen M."/>
            <person name="Beemelmanns C."/>
        </authorList>
    </citation>
    <scope>NUCLEOTIDE SEQUENCE [LARGE SCALE GENOMIC DNA]</scope>
    <source>
        <strain evidence="2 3">RB56</strain>
    </source>
</reference>
<sequence>MSIVITGATGQLGLHVLQALLQRRVPAEEIVATGRSLDKLADFAAQGVQVKTMDYDDPAAVTAALAGATRVLLIAGSEVGKDRPAQHRTVIEAAKAEGVELLAYTSAANVDISKTILARDHKSTEEILADAGLPYALLRNGYYFENWTDQIPGILAQGVLVGSAGTGRVNAATRADLAEAAAAVLLADDQAGKVYELGGDEAFTVAELAAQISAAAGKTIAYKDLPAPEYVAMLAGAGVPETFAEILADSDLGIARGELLVDGDDLRTLLGRPTTTLAQAVRSAIPG</sequence>
<dbReference type="InterPro" id="IPR016040">
    <property type="entry name" value="NAD(P)-bd_dom"/>
</dbReference>
<dbReference type="InterPro" id="IPR036291">
    <property type="entry name" value="NAD(P)-bd_dom_sf"/>
</dbReference>
<dbReference type="PANTHER" id="PTHR47129:SF1">
    <property type="entry name" value="NMRA-LIKE DOMAIN-CONTAINING PROTEIN"/>
    <property type="match status" value="1"/>
</dbReference>
<evidence type="ECO:0000313" key="3">
    <source>
        <dbReference type="Proteomes" id="UP000431401"/>
    </source>
</evidence>
<dbReference type="Gene3D" id="3.90.25.10">
    <property type="entry name" value="UDP-galactose 4-epimerase, domain 1"/>
    <property type="match status" value="1"/>
</dbReference>